<evidence type="ECO:0000313" key="4">
    <source>
        <dbReference type="Proteomes" id="UP000523139"/>
    </source>
</evidence>
<feature type="region of interest" description="Disordered" evidence="1">
    <location>
        <begin position="1"/>
        <end position="29"/>
    </location>
</feature>
<sequence length="77" mass="8545">MTDTPENEPGPESEPDREEDLDVERSPTGGLPWSIIIIAVVIFAVLYWAFRSWRSQHVSYTGDAAEQLTGVLTILGL</sequence>
<comment type="caution">
    <text evidence="3">The sequence shown here is derived from an EMBL/GenBank/DDBJ whole genome shotgun (WGS) entry which is preliminary data.</text>
</comment>
<evidence type="ECO:0000313" key="3">
    <source>
        <dbReference type="EMBL" id="NLS09280.1"/>
    </source>
</evidence>
<dbReference type="EMBL" id="JABAHY010000003">
    <property type="protein sequence ID" value="NLS09280.1"/>
    <property type="molecule type" value="Genomic_DNA"/>
</dbReference>
<reference evidence="3 4" key="1">
    <citation type="submission" date="2020-04" db="EMBL/GenBank/DDBJ databases">
        <title>Nesterenkonia sp. nov., isolated from marine sediment.</title>
        <authorList>
            <person name="Zhang G."/>
        </authorList>
    </citation>
    <scope>NUCLEOTIDE SEQUENCE [LARGE SCALE GENOMIC DNA]</scope>
    <source>
        <strain evidence="3 4">MY13</strain>
    </source>
</reference>
<evidence type="ECO:0000256" key="1">
    <source>
        <dbReference type="SAM" id="MobiDB-lite"/>
    </source>
</evidence>
<evidence type="ECO:0000256" key="2">
    <source>
        <dbReference type="SAM" id="Phobius"/>
    </source>
</evidence>
<keyword evidence="2" id="KW-0812">Transmembrane</keyword>
<name>A0A7X8YDB6_9MICC</name>
<gene>
    <name evidence="3" type="ORF">HGQ17_04520</name>
</gene>
<dbReference type="AlphaFoldDB" id="A0A7X8YDB6"/>
<proteinExistence type="predicted"/>
<keyword evidence="2" id="KW-0472">Membrane</keyword>
<protein>
    <submittedName>
        <fullName evidence="3">Uncharacterized protein</fullName>
    </submittedName>
</protein>
<feature type="transmembrane region" description="Helical" evidence="2">
    <location>
        <begin position="31"/>
        <end position="50"/>
    </location>
</feature>
<keyword evidence="2" id="KW-1133">Transmembrane helix</keyword>
<dbReference type="RefSeq" id="WP_168886788.1">
    <property type="nucleotide sequence ID" value="NZ_JABAHY010000003.1"/>
</dbReference>
<accession>A0A7X8YDB6</accession>
<dbReference type="Proteomes" id="UP000523139">
    <property type="component" value="Unassembled WGS sequence"/>
</dbReference>
<organism evidence="3 4">
    <name type="scientific">Nesterenkonia sedimenti</name>
    <dbReference type="NCBI Taxonomy" id="1463632"/>
    <lineage>
        <taxon>Bacteria</taxon>
        <taxon>Bacillati</taxon>
        <taxon>Actinomycetota</taxon>
        <taxon>Actinomycetes</taxon>
        <taxon>Micrococcales</taxon>
        <taxon>Micrococcaceae</taxon>
        <taxon>Nesterenkonia</taxon>
    </lineage>
</organism>
<keyword evidence="4" id="KW-1185">Reference proteome</keyword>
<feature type="compositionally biased region" description="Acidic residues" evidence="1">
    <location>
        <begin position="1"/>
        <end position="22"/>
    </location>
</feature>